<comment type="similarity">
    <text evidence="1 5">Belongs to the FGGY kinase family.</text>
</comment>
<dbReference type="Gene3D" id="3.30.420.40">
    <property type="match status" value="2"/>
</dbReference>
<dbReference type="Proteomes" id="UP000291469">
    <property type="component" value="Chromosome"/>
</dbReference>
<evidence type="ECO:0000259" key="7">
    <source>
        <dbReference type="Pfam" id="PF02782"/>
    </source>
</evidence>
<dbReference type="GO" id="GO:0016301">
    <property type="term" value="F:kinase activity"/>
    <property type="evidence" value="ECO:0007669"/>
    <property type="project" value="UniProtKB-KW"/>
</dbReference>
<gene>
    <name evidence="8" type="ORF">ER308_10385</name>
</gene>
<dbReference type="InterPro" id="IPR043129">
    <property type="entry name" value="ATPase_NBD"/>
</dbReference>
<name>A0A411YFN6_9ACTN</name>
<evidence type="ECO:0000313" key="9">
    <source>
        <dbReference type="Proteomes" id="UP000291469"/>
    </source>
</evidence>
<feature type="domain" description="Carbohydrate kinase FGGY C-terminal" evidence="7">
    <location>
        <begin position="258"/>
        <end position="446"/>
    </location>
</feature>
<evidence type="ECO:0000259" key="6">
    <source>
        <dbReference type="Pfam" id="PF00370"/>
    </source>
</evidence>
<keyword evidence="4 5" id="KW-0418">Kinase</keyword>
<dbReference type="PROSITE" id="PS00445">
    <property type="entry name" value="FGGY_KINASES_2"/>
    <property type="match status" value="1"/>
</dbReference>
<accession>A0A411YFN6</accession>
<proteinExistence type="inferred from homology"/>
<keyword evidence="9" id="KW-1185">Reference proteome</keyword>
<evidence type="ECO:0000256" key="2">
    <source>
        <dbReference type="ARBA" id="ARBA00022629"/>
    </source>
</evidence>
<reference evidence="8 9" key="1">
    <citation type="submission" date="2019-01" db="EMBL/GenBank/DDBJ databases">
        <title>Egibacter rhizosphaerae EGI 80759T.</title>
        <authorList>
            <person name="Chen D.-D."/>
            <person name="Tian Y."/>
            <person name="Jiao J.-Y."/>
            <person name="Zhang X.-T."/>
            <person name="Zhang Y.-G."/>
            <person name="Zhang Y."/>
            <person name="Xiao M."/>
            <person name="Shu W.-S."/>
            <person name="Li W.-J."/>
        </authorList>
    </citation>
    <scope>NUCLEOTIDE SEQUENCE [LARGE SCALE GENOMIC DNA]</scope>
    <source>
        <strain evidence="8 9">EGI 80759</strain>
    </source>
</reference>
<dbReference type="InterPro" id="IPR050406">
    <property type="entry name" value="FGGY_Carb_Kinase"/>
</dbReference>
<dbReference type="Pfam" id="PF00370">
    <property type="entry name" value="FGGY_N"/>
    <property type="match status" value="1"/>
</dbReference>
<dbReference type="InterPro" id="IPR018484">
    <property type="entry name" value="FGGY_N"/>
</dbReference>
<dbReference type="AlphaFoldDB" id="A0A411YFN6"/>
<evidence type="ECO:0000256" key="5">
    <source>
        <dbReference type="RuleBase" id="RU003733"/>
    </source>
</evidence>
<evidence type="ECO:0000256" key="4">
    <source>
        <dbReference type="ARBA" id="ARBA00022777"/>
    </source>
</evidence>
<protein>
    <submittedName>
        <fullName evidence="8">Xylulose kinase</fullName>
    </submittedName>
</protein>
<organism evidence="8 9">
    <name type="scientific">Egibacter rhizosphaerae</name>
    <dbReference type="NCBI Taxonomy" id="1670831"/>
    <lineage>
        <taxon>Bacteria</taxon>
        <taxon>Bacillati</taxon>
        <taxon>Actinomycetota</taxon>
        <taxon>Nitriliruptoria</taxon>
        <taxon>Egibacterales</taxon>
        <taxon>Egibacteraceae</taxon>
        <taxon>Egibacter</taxon>
    </lineage>
</organism>
<dbReference type="GO" id="GO:0042732">
    <property type="term" value="P:D-xylose metabolic process"/>
    <property type="evidence" value="ECO:0007669"/>
    <property type="project" value="UniProtKB-KW"/>
</dbReference>
<dbReference type="SUPFAM" id="SSF53067">
    <property type="entry name" value="Actin-like ATPase domain"/>
    <property type="match status" value="2"/>
</dbReference>
<dbReference type="GO" id="GO:0016773">
    <property type="term" value="F:phosphotransferase activity, alcohol group as acceptor"/>
    <property type="evidence" value="ECO:0007669"/>
    <property type="project" value="InterPro"/>
</dbReference>
<dbReference type="PANTHER" id="PTHR43095">
    <property type="entry name" value="SUGAR KINASE"/>
    <property type="match status" value="1"/>
</dbReference>
<evidence type="ECO:0000256" key="1">
    <source>
        <dbReference type="ARBA" id="ARBA00009156"/>
    </source>
</evidence>
<dbReference type="EMBL" id="CP036402">
    <property type="protein sequence ID" value="QBI19927.1"/>
    <property type="molecule type" value="Genomic_DNA"/>
</dbReference>
<dbReference type="CDD" id="cd00366">
    <property type="entry name" value="ASKHA_NBD_FGGY"/>
    <property type="match status" value="1"/>
</dbReference>
<dbReference type="InterPro" id="IPR018483">
    <property type="entry name" value="Carb_kinase_FGGY_CS"/>
</dbReference>
<dbReference type="PANTHER" id="PTHR43095:SF5">
    <property type="entry name" value="XYLULOSE KINASE"/>
    <property type="match status" value="1"/>
</dbReference>
<dbReference type="PIRSF" id="PIRSF000538">
    <property type="entry name" value="GlpK"/>
    <property type="match status" value="1"/>
</dbReference>
<keyword evidence="3 5" id="KW-0808">Transferase</keyword>
<feature type="domain" description="Carbohydrate kinase FGGY N-terminal" evidence="6">
    <location>
        <begin position="4"/>
        <end position="246"/>
    </location>
</feature>
<keyword evidence="2" id="KW-0119">Carbohydrate metabolism</keyword>
<dbReference type="RefSeq" id="WP_131154924.1">
    <property type="nucleotide sequence ID" value="NZ_CP036402.1"/>
</dbReference>
<evidence type="ECO:0000256" key="3">
    <source>
        <dbReference type="ARBA" id="ARBA00022679"/>
    </source>
</evidence>
<dbReference type="KEGG" id="erz:ER308_10385"/>
<keyword evidence="2" id="KW-0859">Xylose metabolism</keyword>
<dbReference type="InterPro" id="IPR018485">
    <property type="entry name" value="FGGY_C"/>
</dbReference>
<dbReference type="Pfam" id="PF02782">
    <property type="entry name" value="FGGY_C"/>
    <property type="match status" value="1"/>
</dbReference>
<dbReference type="InterPro" id="IPR000577">
    <property type="entry name" value="Carb_kinase_FGGY"/>
</dbReference>
<dbReference type="OrthoDB" id="9805576at2"/>
<sequence length="507" mass="53583">MALFVGCDLGTTGTKAGVVSDRGEILSEASEEVELLHPRPGEVEQDFADIEASAHRTMRRALAEVDSSEVAGVAFSGQMSGLGFVDADHAPATRYDSWLDQRCAPFIELMNRHARRVVELSGCPPTYSHGPKLLWWQSERPEELARTHCYVVPHTYVAGRLGGLSGDDAYLDLTCTGFSNLSDTVNGAWSDELVGLFDAEKRVLPRIVPPTEVIGHVTAAAAEQTGLPTGVPIAAGAGDQIAAALGAGVVTPGEAYDSAGTASVFAVCTDDWRPDTAHQTLSLFPAVVPGLYIALAFINGGGFALRWFRDELAGDLADGGDPLEQLNAMAAAAGPGAGGLLWFPSFQGGVLPPRPRERSAWIGLTSGHDRGHMFRAILEGIAFEYAEWVDLIRGTGQEVHDARALGGGAKSDLWNQIKADVSGVTWHPTSRQEAAMLGNALVAGAATGYVDDLTGTARAWQGAREAFEPDAQRRAAYVPYRDAYAELREGLAGAFAKLSAAVEQGGG</sequence>
<evidence type="ECO:0000313" key="8">
    <source>
        <dbReference type="EMBL" id="QBI19927.1"/>
    </source>
</evidence>